<evidence type="ECO:0000313" key="2">
    <source>
        <dbReference type="Proteomes" id="UP000322899"/>
    </source>
</evidence>
<reference evidence="1 2" key="1">
    <citation type="submission" date="2019-07" db="EMBL/GenBank/DDBJ databases">
        <title>Genomes of Cafeteria roenbergensis.</title>
        <authorList>
            <person name="Fischer M.G."/>
            <person name="Hackl T."/>
            <person name="Roman M."/>
        </authorList>
    </citation>
    <scope>NUCLEOTIDE SEQUENCE [LARGE SCALE GENOMIC DNA]</scope>
    <source>
        <strain evidence="1 2">E4-10P</strain>
    </source>
</reference>
<dbReference type="EMBL" id="VLTO01000023">
    <property type="protein sequence ID" value="KAA0174408.1"/>
    <property type="molecule type" value="Genomic_DNA"/>
</dbReference>
<dbReference type="AlphaFoldDB" id="A0A5A8EAX1"/>
<evidence type="ECO:0000313" key="1">
    <source>
        <dbReference type="EMBL" id="KAA0174408.1"/>
    </source>
</evidence>
<proteinExistence type="predicted"/>
<comment type="caution">
    <text evidence="1">The sequence shown here is derived from an EMBL/GenBank/DDBJ whole genome shotgun (WGS) entry which is preliminary data.</text>
</comment>
<sequence length="170" mass="19693">MWSRHPKTKGRPPRILDYDDVIGAKHISDLFGRHKALILFYPGKEDGEGNVDGHYTCMIRHPDGLDYYDPYGDVPDNPKKYSVKRDMLYAEKGRRNSLIALMKKLHGEGQFVDYSHHKHQNPTMGIATCGRHCLNRCMFPELGNDEYNALLSRMAKRWRLTLDDTVCAIW</sequence>
<name>A0A5A8EAX1_CAFRO</name>
<accession>A0A5A8EAX1</accession>
<organism evidence="1 2">
    <name type="scientific">Cafeteria roenbergensis</name>
    <name type="common">Marine flagellate</name>
    <dbReference type="NCBI Taxonomy" id="33653"/>
    <lineage>
        <taxon>Eukaryota</taxon>
        <taxon>Sar</taxon>
        <taxon>Stramenopiles</taxon>
        <taxon>Bigyra</taxon>
        <taxon>Opalozoa</taxon>
        <taxon>Bicosoecida</taxon>
        <taxon>Cafeteriaceae</taxon>
        <taxon>Cafeteria</taxon>
    </lineage>
</organism>
<protein>
    <submittedName>
        <fullName evidence="1">Uncharacterized protein</fullName>
    </submittedName>
</protein>
<dbReference type="Proteomes" id="UP000322899">
    <property type="component" value="Unassembled WGS sequence"/>
</dbReference>
<gene>
    <name evidence="1" type="ORF">FNF27_04201</name>
</gene>